<evidence type="ECO:0000313" key="2">
    <source>
        <dbReference type="Proteomes" id="UP001489719"/>
    </source>
</evidence>
<dbReference type="Proteomes" id="UP001489719">
    <property type="component" value="Unassembled WGS sequence"/>
</dbReference>
<protein>
    <submittedName>
        <fullName evidence="1">Uncharacterized protein</fullName>
    </submittedName>
</protein>
<reference evidence="2" key="1">
    <citation type="journal article" date="2024" name="Front. Bioeng. Biotechnol.">
        <title>Genome-scale model development and genomic sequencing of the oleaginous clade Lipomyces.</title>
        <authorList>
            <person name="Czajka J.J."/>
            <person name="Han Y."/>
            <person name="Kim J."/>
            <person name="Mondo S.J."/>
            <person name="Hofstad B.A."/>
            <person name="Robles A."/>
            <person name="Haridas S."/>
            <person name="Riley R."/>
            <person name="LaButti K."/>
            <person name="Pangilinan J."/>
            <person name="Andreopoulos W."/>
            <person name="Lipzen A."/>
            <person name="Yan J."/>
            <person name="Wang M."/>
            <person name="Ng V."/>
            <person name="Grigoriev I.V."/>
            <person name="Spatafora J.W."/>
            <person name="Magnuson J.K."/>
            <person name="Baker S.E."/>
            <person name="Pomraning K.R."/>
        </authorList>
    </citation>
    <scope>NUCLEOTIDE SEQUENCE [LARGE SCALE GENOMIC DNA]</scope>
    <source>
        <strain evidence="2">CBS 10300</strain>
    </source>
</reference>
<evidence type="ECO:0000313" key="1">
    <source>
        <dbReference type="EMBL" id="KAK9319308.1"/>
    </source>
</evidence>
<gene>
    <name evidence="1" type="ORF">V1517DRAFT_52380</name>
</gene>
<name>A0ACC3TDW0_9ASCO</name>
<proteinExistence type="predicted"/>
<keyword evidence="2" id="KW-1185">Reference proteome</keyword>
<dbReference type="EMBL" id="MU970200">
    <property type="protein sequence ID" value="KAK9319308.1"/>
    <property type="molecule type" value="Genomic_DNA"/>
</dbReference>
<comment type="caution">
    <text evidence="1">The sequence shown here is derived from an EMBL/GenBank/DDBJ whole genome shotgun (WGS) entry which is preliminary data.</text>
</comment>
<organism evidence="1 2">
    <name type="scientific">Lipomyces orientalis</name>
    <dbReference type="NCBI Taxonomy" id="1233043"/>
    <lineage>
        <taxon>Eukaryota</taxon>
        <taxon>Fungi</taxon>
        <taxon>Dikarya</taxon>
        <taxon>Ascomycota</taxon>
        <taxon>Saccharomycotina</taxon>
        <taxon>Lipomycetes</taxon>
        <taxon>Lipomycetales</taxon>
        <taxon>Lipomycetaceae</taxon>
        <taxon>Lipomyces</taxon>
    </lineage>
</organism>
<accession>A0ACC3TDW0</accession>
<sequence>MATNAIFHEYSSRGSTVTIHTVRSAVHAHASEVLQQWIDEVLRTELASHNMGEVGDRFHTARGRTMTTTNDELKGSVKNPDGGLVYHKAGQETMTVAVVVGVSQAYQPLKDDIRTWMHEFHCSTGILFSLKEKSGFKYPSNATLNEYSADIGPFQNAISRARLDQPFGPYVYNQHQWFVSTRSKWWSNATTKI</sequence>